<feature type="region of interest" description="Disordered" evidence="1">
    <location>
        <begin position="52"/>
        <end position="89"/>
    </location>
</feature>
<protein>
    <submittedName>
        <fullName evidence="2">Uncharacterized protein</fullName>
    </submittedName>
</protein>
<proteinExistence type="predicted"/>
<reference evidence="3" key="1">
    <citation type="submission" date="2016-10" db="EMBL/GenBank/DDBJ databases">
        <authorList>
            <person name="Varghese N."/>
            <person name="Submissions S."/>
        </authorList>
    </citation>
    <scope>NUCLEOTIDE SEQUENCE [LARGE SCALE GENOMIC DNA]</scope>
    <source>
        <strain evidence="3">DSM 21424</strain>
    </source>
</reference>
<accession>A0A1G7GQ85</accession>
<gene>
    <name evidence="2" type="ORF">SAMN04488567_2878</name>
</gene>
<dbReference type="EMBL" id="FNAT01000005">
    <property type="protein sequence ID" value="SDE90274.1"/>
    <property type="molecule type" value="Genomic_DNA"/>
</dbReference>
<dbReference type="AlphaFoldDB" id="A0A1G7GQ85"/>
<dbReference type="STRING" id="521013.SAMN04488567_2878"/>
<evidence type="ECO:0000256" key="1">
    <source>
        <dbReference type="SAM" id="MobiDB-lite"/>
    </source>
</evidence>
<name>A0A1G7GQ85_9RHOB</name>
<organism evidence="2 3">
    <name type="scientific">Limimaricola pyoseonensis</name>
    <dbReference type="NCBI Taxonomy" id="521013"/>
    <lineage>
        <taxon>Bacteria</taxon>
        <taxon>Pseudomonadati</taxon>
        <taxon>Pseudomonadota</taxon>
        <taxon>Alphaproteobacteria</taxon>
        <taxon>Rhodobacterales</taxon>
        <taxon>Paracoccaceae</taxon>
        <taxon>Limimaricola</taxon>
    </lineage>
</organism>
<dbReference type="OrthoDB" id="7877326at2"/>
<dbReference type="RefSeq" id="WP_090113133.1">
    <property type="nucleotide sequence ID" value="NZ_FNAT01000005.1"/>
</dbReference>
<dbReference type="Proteomes" id="UP000198922">
    <property type="component" value="Unassembled WGS sequence"/>
</dbReference>
<evidence type="ECO:0000313" key="3">
    <source>
        <dbReference type="Proteomes" id="UP000198922"/>
    </source>
</evidence>
<evidence type="ECO:0000313" key="2">
    <source>
        <dbReference type="EMBL" id="SDE90274.1"/>
    </source>
</evidence>
<keyword evidence="3" id="KW-1185">Reference proteome</keyword>
<sequence length="89" mass="9445">MGKSPDEVKVQLDRSFTYPITGNRRRTLPAGWRGSVPADIAARIEKGFGRKISRKALGQPKAAEPGKSKSAAKAALDEADDQAPTGPAK</sequence>